<feature type="non-terminal residue" evidence="1">
    <location>
        <position position="1"/>
    </location>
</feature>
<name>A0A0B6Z2M9_9EUPU</name>
<dbReference type="PANTHER" id="PTHR20872">
    <property type="match status" value="1"/>
</dbReference>
<dbReference type="AlphaFoldDB" id="A0A0B6Z2M9"/>
<evidence type="ECO:0008006" key="2">
    <source>
        <dbReference type="Google" id="ProtNLM"/>
    </source>
</evidence>
<protein>
    <recommendedName>
        <fullName evidence="2">F-box domain-containing protein</fullName>
    </recommendedName>
</protein>
<organism evidence="1">
    <name type="scientific">Arion vulgaris</name>
    <dbReference type="NCBI Taxonomy" id="1028688"/>
    <lineage>
        <taxon>Eukaryota</taxon>
        <taxon>Metazoa</taxon>
        <taxon>Spiralia</taxon>
        <taxon>Lophotrochozoa</taxon>
        <taxon>Mollusca</taxon>
        <taxon>Gastropoda</taxon>
        <taxon>Heterobranchia</taxon>
        <taxon>Euthyneura</taxon>
        <taxon>Panpulmonata</taxon>
        <taxon>Eupulmonata</taxon>
        <taxon>Stylommatophora</taxon>
        <taxon>Helicina</taxon>
        <taxon>Arionoidea</taxon>
        <taxon>Arionidae</taxon>
        <taxon>Arion</taxon>
    </lineage>
</organism>
<gene>
    <name evidence="1" type="primary">ORF44483</name>
</gene>
<sequence>KNDKIKCLQYLSIFSVEAECESWTERNPKLPSADTTLKLVLHFTNLTHLSLRSPMLNNEIILELSSKKRSRLCYFQILIVYSRDSIFQEGYKLPEISSNSWKALKMSSPELQVEYLVLTRIPQEQLSLMLAPEVPLSSLRILQYGKCDQELMENLIDKYKHSLEKFICLCDSTDCDQALIKLVMNCTRLQHIVYHGNIHQRTIVKMAEAIKKAGVKLSCFEFKEKNIQTVNSASEDGRDDDVVVAKDAEEDEYYLVGLRSWHQDEDEHRHILSLMIENVSHALGYRWQPVT</sequence>
<accession>A0A0B6Z2M9</accession>
<proteinExistence type="predicted"/>
<dbReference type="InterPro" id="IPR032675">
    <property type="entry name" value="LRR_dom_sf"/>
</dbReference>
<evidence type="ECO:0000313" key="1">
    <source>
        <dbReference type="EMBL" id="CEK62196.1"/>
    </source>
</evidence>
<dbReference type="EMBL" id="HACG01015331">
    <property type="protein sequence ID" value="CEK62196.1"/>
    <property type="molecule type" value="Transcribed_RNA"/>
</dbReference>
<reference evidence="1" key="1">
    <citation type="submission" date="2014-12" db="EMBL/GenBank/DDBJ databases">
        <title>Insight into the proteome of Arion vulgaris.</title>
        <authorList>
            <person name="Aradska J."/>
            <person name="Bulat T."/>
            <person name="Smidak R."/>
            <person name="Sarate P."/>
            <person name="Gangsoo J."/>
            <person name="Sialana F."/>
            <person name="Bilban M."/>
            <person name="Lubec G."/>
        </authorList>
    </citation>
    <scope>NUCLEOTIDE SEQUENCE</scope>
    <source>
        <tissue evidence="1">Skin</tissue>
    </source>
</reference>
<dbReference type="PANTHER" id="PTHR20872:SF1">
    <property type="entry name" value="F-BOX DOMAIN-CONTAINING PROTEIN"/>
    <property type="match status" value="1"/>
</dbReference>
<feature type="non-terminal residue" evidence="1">
    <location>
        <position position="291"/>
    </location>
</feature>
<dbReference type="Gene3D" id="3.80.10.10">
    <property type="entry name" value="Ribonuclease Inhibitor"/>
    <property type="match status" value="1"/>
</dbReference>